<dbReference type="OrthoDB" id="2891208at2759"/>
<dbReference type="GeneID" id="66109156"/>
<name>A0A9P7VLP4_9AGAR</name>
<accession>A0A9P7VLP4</accession>
<dbReference type="EMBL" id="MU250545">
    <property type="protein sequence ID" value="KAG7443476.1"/>
    <property type="molecule type" value="Genomic_DNA"/>
</dbReference>
<comment type="caution">
    <text evidence="1">The sequence shown here is derived from an EMBL/GenBank/DDBJ whole genome shotgun (WGS) entry which is preliminary data.</text>
</comment>
<dbReference type="AlphaFoldDB" id="A0A9P7VLP4"/>
<sequence>MAALTQAFRDSCLGRIRELTLQLFNGAAVEFPAPVIIALLAHCSHLKHVHFRGYGAFYGNYSSFGSSEMWKQWLFHSRGRPYAVVSERRIKTISFEGIGCQRMEDVLAFMVSGDSPFDIEGLQCLSIPCVMDYDKPSSELCAILERILARAREHIEELRLCFSLSNDLIPLPCLRTLGLYVRRKAEHGTELLRWTAENLANETMAPSIEVGFAFPKLRWTWQDELRQHRAEDMGIVALADLSKDRHSVDNEKYRELLVLLSSFDSMDGVMASRVAQGVVNELKIVGPRRDESGLNWDEKLRGALFPRSEDRLKTCRATSGLYC</sequence>
<proteinExistence type="predicted"/>
<reference evidence="1" key="1">
    <citation type="submission" date="2020-11" db="EMBL/GenBank/DDBJ databases">
        <title>Adaptations for nitrogen fixation in a non-lichenized fungal sporocarp promotes dispersal by wood-feeding termites.</title>
        <authorList>
            <consortium name="DOE Joint Genome Institute"/>
            <person name="Koch R.A."/>
            <person name="Yoon G."/>
            <person name="Arayal U."/>
            <person name="Lail K."/>
            <person name="Amirebrahimi M."/>
            <person name="Labutti K."/>
            <person name="Lipzen A."/>
            <person name="Riley R."/>
            <person name="Barry K."/>
            <person name="Henrissat B."/>
            <person name="Grigoriev I.V."/>
            <person name="Herr J.R."/>
            <person name="Aime M.C."/>
        </authorList>
    </citation>
    <scope>NUCLEOTIDE SEQUENCE</scope>
    <source>
        <strain evidence="1">MCA 3950</strain>
    </source>
</reference>
<dbReference type="Proteomes" id="UP000812287">
    <property type="component" value="Unassembled WGS sequence"/>
</dbReference>
<organism evidence="1 2">
    <name type="scientific">Guyanagaster necrorhizus</name>
    <dbReference type="NCBI Taxonomy" id="856835"/>
    <lineage>
        <taxon>Eukaryota</taxon>
        <taxon>Fungi</taxon>
        <taxon>Dikarya</taxon>
        <taxon>Basidiomycota</taxon>
        <taxon>Agaricomycotina</taxon>
        <taxon>Agaricomycetes</taxon>
        <taxon>Agaricomycetidae</taxon>
        <taxon>Agaricales</taxon>
        <taxon>Marasmiineae</taxon>
        <taxon>Physalacriaceae</taxon>
        <taxon>Guyanagaster</taxon>
    </lineage>
</organism>
<gene>
    <name evidence="1" type="ORF">BT62DRAFT_935101</name>
</gene>
<protein>
    <submittedName>
        <fullName evidence="1">Uncharacterized protein</fullName>
    </submittedName>
</protein>
<evidence type="ECO:0000313" key="1">
    <source>
        <dbReference type="EMBL" id="KAG7443476.1"/>
    </source>
</evidence>
<evidence type="ECO:0000313" key="2">
    <source>
        <dbReference type="Proteomes" id="UP000812287"/>
    </source>
</evidence>
<keyword evidence="2" id="KW-1185">Reference proteome</keyword>
<dbReference type="RefSeq" id="XP_043036976.1">
    <property type="nucleotide sequence ID" value="XM_043186859.1"/>
</dbReference>